<proteinExistence type="predicted"/>
<dbReference type="Gene3D" id="1.10.10.10">
    <property type="entry name" value="Winged helix-like DNA-binding domain superfamily/Winged helix DNA-binding domain"/>
    <property type="match status" value="1"/>
</dbReference>
<evidence type="ECO:0000259" key="4">
    <source>
        <dbReference type="PROSITE" id="PS50949"/>
    </source>
</evidence>
<dbReference type="GO" id="GO:0003677">
    <property type="term" value="F:DNA binding"/>
    <property type="evidence" value="ECO:0007669"/>
    <property type="project" value="UniProtKB-KW"/>
</dbReference>
<dbReference type="EMBL" id="BOSE01000002">
    <property type="protein sequence ID" value="GIP15984.1"/>
    <property type="molecule type" value="Genomic_DNA"/>
</dbReference>
<dbReference type="Pfam" id="PF07729">
    <property type="entry name" value="FCD"/>
    <property type="match status" value="1"/>
</dbReference>
<dbReference type="PRINTS" id="PR00035">
    <property type="entry name" value="HTHGNTR"/>
</dbReference>
<evidence type="ECO:0000256" key="2">
    <source>
        <dbReference type="ARBA" id="ARBA00023125"/>
    </source>
</evidence>
<dbReference type="InterPro" id="IPR036388">
    <property type="entry name" value="WH-like_DNA-bd_sf"/>
</dbReference>
<name>A0A920CYF4_9BACL</name>
<dbReference type="InterPro" id="IPR036390">
    <property type="entry name" value="WH_DNA-bd_sf"/>
</dbReference>
<dbReference type="AlphaFoldDB" id="A0A920CYF4"/>
<dbReference type="CDD" id="cd07377">
    <property type="entry name" value="WHTH_GntR"/>
    <property type="match status" value="1"/>
</dbReference>
<organism evidence="5 6">
    <name type="scientific">Paenibacillus montaniterrae</name>
    <dbReference type="NCBI Taxonomy" id="429341"/>
    <lineage>
        <taxon>Bacteria</taxon>
        <taxon>Bacillati</taxon>
        <taxon>Bacillota</taxon>
        <taxon>Bacilli</taxon>
        <taxon>Bacillales</taxon>
        <taxon>Paenibacillaceae</taxon>
        <taxon>Paenibacillus</taxon>
    </lineage>
</organism>
<gene>
    <name evidence="5" type="ORF">J40TS1_16260</name>
</gene>
<accession>A0A920CYF4</accession>
<dbReference type="SUPFAM" id="SSF48008">
    <property type="entry name" value="GntR ligand-binding domain-like"/>
    <property type="match status" value="1"/>
</dbReference>
<sequence length="267" mass="30685">MNQLPHALLASFAVLYKSEESDNMNINFPVELKQVSAKKISDFVYEQLEEAIILKELMPNQQLPTERELAQTFNASRMVVREALSRLEESGLIYKKVGAKGGTFVQPVTLHSHLRSPQEIREKWDRLSELFEFRSFIEPEAAFLAAGRVTAEQLSMMESYIVLSSSEECTRELFRALDVKFHLEIAKASGNFYLERAVRMIRTQINPALDLMPYNEEVRQTNLSKHEQLLEAMKNRDQQLAKALMTQHIAKSSDSIYAQLTRDEQSI</sequence>
<reference evidence="5" key="1">
    <citation type="submission" date="2021-03" db="EMBL/GenBank/DDBJ databases">
        <title>Antimicrobial resistance genes in bacteria isolated from Japanese honey, and their potential for conferring macrolide and lincosamide resistance in the American foulbrood pathogen Paenibacillus larvae.</title>
        <authorList>
            <person name="Okamoto M."/>
            <person name="Kumagai M."/>
            <person name="Kanamori H."/>
            <person name="Takamatsu D."/>
        </authorList>
    </citation>
    <scope>NUCLEOTIDE SEQUENCE</scope>
    <source>
        <strain evidence="5">J40TS1</strain>
    </source>
</reference>
<dbReference type="SMART" id="SM00895">
    <property type="entry name" value="FCD"/>
    <property type="match status" value="1"/>
</dbReference>
<dbReference type="Pfam" id="PF00392">
    <property type="entry name" value="GntR"/>
    <property type="match status" value="1"/>
</dbReference>
<protein>
    <submittedName>
        <fullName evidence="5">GntR family transcriptional regulator</fullName>
    </submittedName>
</protein>
<evidence type="ECO:0000256" key="1">
    <source>
        <dbReference type="ARBA" id="ARBA00023015"/>
    </source>
</evidence>
<evidence type="ECO:0000256" key="3">
    <source>
        <dbReference type="ARBA" id="ARBA00023163"/>
    </source>
</evidence>
<dbReference type="InterPro" id="IPR011711">
    <property type="entry name" value="GntR_C"/>
</dbReference>
<dbReference type="PANTHER" id="PTHR43537">
    <property type="entry name" value="TRANSCRIPTIONAL REGULATOR, GNTR FAMILY"/>
    <property type="match status" value="1"/>
</dbReference>
<feature type="domain" description="HTH gntR-type" evidence="4">
    <location>
        <begin position="38"/>
        <end position="108"/>
    </location>
</feature>
<keyword evidence="6" id="KW-1185">Reference proteome</keyword>
<dbReference type="InterPro" id="IPR000524">
    <property type="entry name" value="Tscrpt_reg_HTH_GntR"/>
</dbReference>
<dbReference type="Gene3D" id="1.20.120.530">
    <property type="entry name" value="GntR ligand-binding domain-like"/>
    <property type="match status" value="1"/>
</dbReference>
<dbReference type="InterPro" id="IPR008920">
    <property type="entry name" value="TF_FadR/GntR_C"/>
</dbReference>
<keyword evidence="2" id="KW-0238">DNA-binding</keyword>
<dbReference type="PANTHER" id="PTHR43537:SF5">
    <property type="entry name" value="UXU OPERON TRANSCRIPTIONAL REGULATOR"/>
    <property type="match status" value="1"/>
</dbReference>
<dbReference type="PROSITE" id="PS50949">
    <property type="entry name" value="HTH_GNTR"/>
    <property type="match status" value="1"/>
</dbReference>
<dbReference type="SMART" id="SM00345">
    <property type="entry name" value="HTH_GNTR"/>
    <property type="match status" value="1"/>
</dbReference>
<dbReference type="Proteomes" id="UP000683139">
    <property type="component" value="Unassembled WGS sequence"/>
</dbReference>
<keyword evidence="1" id="KW-0805">Transcription regulation</keyword>
<evidence type="ECO:0000313" key="5">
    <source>
        <dbReference type="EMBL" id="GIP15984.1"/>
    </source>
</evidence>
<dbReference type="SUPFAM" id="SSF46785">
    <property type="entry name" value="Winged helix' DNA-binding domain"/>
    <property type="match status" value="1"/>
</dbReference>
<comment type="caution">
    <text evidence="5">The sequence shown here is derived from an EMBL/GenBank/DDBJ whole genome shotgun (WGS) entry which is preliminary data.</text>
</comment>
<dbReference type="GO" id="GO:0003700">
    <property type="term" value="F:DNA-binding transcription factor activity"/>
    <property type="evidence" value="ECO:0007669"/>
    <property type="project" value="InterPro"/>
</dbReference>
<keyword evidence="3" id="KW-0804">Transcription</keyword>
<evidence type="ECO:0000313" key="6">
    <source>
        <dbReference type="Proteomes" id="UP000683139"/>
    </source>
</evidence>